<reference evidence="1 2" key="1">
    <citation type="submission" date="2016-10" db="EMBL/GenBank/DDBJ databases">
        <authorList>
            <person name="Varghese N."/>
            <person name="Submissions S."/>
        </authorList>
    </citation>
    <scope>NUCLEOTIDE SEQUENCE [LARGE SCALE GENOMIC DNA]</scope>
    <source>
        <strain evidence="1 2">WCP15</strain>
    </source>
</reference>
<dbReference type="EMBL" id="FNWT01000011">
    <property type="protein sequence ID" value="SEH66883.1"/>
    <property type="molecule type" value="Genomic_DNA"/>
</dbReference>
<sequence length="94" mass="10633">MGGGPIKVIPDMLFPDMKMVSECDGRAFHGFEDPCVSDRSRWRGYSLNGYSVIPVTYADLARLDSSDGLIESVFRCRWTWLVERRALTQGEARS</sequence>
<proteinExistence type="predicted"/>
<accession>A0A1H6K1V2</accession>
<name>A0A1H6K1V2_9ACTN</name>
<gene>
    <name evidence="1" type="ORF">SAMN05216447_11130</name>
</gene>
<evidence type="ECO:0000313" key="1">
    <source>
        <dbReference type="EMBL" id="SEH66883.1"/>
    </source>
</evidence>
<keyword evidence="2" id="KW-1185">Reference proteome</keyword>
<evidence type="ECO:0000313" key="2">
    <source>
        <dbReference type="Proteomes" id="UP000199135"/>
    </source>
</evidence>
<organism evidence="1 2">
    <name type="scientific">Parafannyhessea umbonata</name>
    <dbReference type="NCBI Taxonomy" id="604330"/>
    <lineage>
        <taxon>Bacteria</taxon>
        <taxon>Bacillati</taxon>
        <taxon>Actinomycetota</taxon>
        <taxon>Coriobacteriia</taxon>
        <taxon>Coriobacteriales</taxon>
        <taxon>Atopobiaceae</taxon>
        <taxon>Parafannyhessea</taxon>
    </lineage>
</organism>
<protein>
    <submittedName>
        <fullName evidence="1">Uncharacterized protein</fullName>
    </submittedName>
</protein>
<dbReference type="Proteomes" id="UP000199135">
    <property type="component" value="Unassembled WGS sequence"/>
</dbReference>
<comment type="caution">
    <text evidence="1">The sequence shown here is derived from an EMBL/GenBank/DDBJ whole genome shotgun (WGS) entry which is preliminary data.</text>
</comment>